<dbReference type="Gene3D" id="3.80.10.10">
    <property type="entry name" value="Ribonuclease Inhibitor"/>
    <property type="match status" value="1"/>
</dbReference>
<dbReference type="Pfam" id="PF12819">
    <property type="entry name" value="Malectin_like"/>
    <property type="match status" value="1"/>
</dbReference>
<dbReference type="OrthoDB" id="1394818at2759"/>
<dbReference type="InterPro" id="IPR013210">
    <property type="entry name" value="LRR_N_plant-typ"/>
</dbReference>
<dbReference type="FunFam" id="3.80.10.10:FF:000129">
    <property type="entry name" value="Leucine-rich repeat receptor-like kinase"/>
    <property type="match status" value="1"/>
</dbReference>
<gene>
    <name evidence="11" type="ORF">J5N97_013009</name>
</gene>
<feature type="signal peptide" evidence="8">
    <location>
        <begin position="1"/>
        <end position="23"/>
    </location>
</feature>
<evidence type="ECO:0000256" key="3">
    <source>
        <dbReference type="ARBA" id="ARBA00022692"/>
    </source>
</evidence>
<feature type="chain" id="PRO_5038933201" evidence="8">
    <location>
        <begin position="24"/>
        <end position="510"/>
    </location>
</feature>
<reference evidence="11" key="1">
    <citation type="submission" date="2021-03" db="EMBL/GenBank/DDBJ databases">
        <authorList>
            <person name="Li Z."/>
            <person name="Yang C."/>
        </authorList>
    </citation>
    <scope>NUCLEOTIDE SEQUENCE</scope>
    <source>
        <strain evidence="11">Dzin_1.0</strain>
        <tissue evidence="11">Leaf</tissue>
    </source>
</reference>
<dbReference type="Proteomes" id="UP001085076">
    <property type="component" value="Miscellaneous, Linkage group lg03"/>
</dbReference>
<dbReference type="Pfam" id="PF00560">
    <property type="entry name" value="LRR_1"/>
    <property type="match status" value="2"/>
</dbReference>
<name>A0A9D5HI97_9LILI</name>
<evidence type="ECO:0000259" key="9">
    <source>
        <dbReference type="Pfam" id="PF08263"/>
    </source>
</evidence>
<reference evidence="11" key="2">
    <citation type="journal article" date="2022" name="Hortic Res">
        <title>The genome of Dioscorea zingiberensis sheds light on the biosynthesis, origin and evolution of the medicinally important diosgenin saponins.</title>
        <authorList>
            <person name="Li Y."/>
            <person name="Tan C."/>
            <person name="Li Z."/>
            <person name="Guo J."/>
            <person name="Li S."/>
            <person name="Chen X."/>
            <person name="Wang C."/>
            <person name="Dai X."/>
            <person name="Yang H."/>
            <person name="Song W."/>
            <person name="Hou L."/>
            <person name="Xu J."/>
            <person name="Tong Z."/>
            <person name="Xu A."/>
            <person name="Yuan X."/>
            <person name="Wang W."/>
            <person name="Yang Q."/>
            <person name="Chen L."/>
            <person name="Sun Z."/>
            <person name="Wang K."/>
            <person name="Pan B."/>
            <person name="Chen J."/>
            <person name="Bao Y."/>
            <person name="Liu F."/>
            <person name="Qi X."/>
            <person name="Gang D.R."/>
            <person name="Wen J."/>
            <person name="Li J."/>
        </authorList>
    </citation>
    <scope>NUCLEOTIDE SEQUENCE</scope>
    <source>
        <strain evidence="11">Dzin_1.0</strain>
    </source>
</reference>
<evidence type="ECO:0000256" key="7">
    <source>
        <dbReference type="ARBA" id="ARBA00023136"/>
    </source>
</evidence>
<keyword evidence="4 8" id="KW-0732">Signal</keyword>
<evidence type="ECO:0000313" key="12">
    <source>
        <dbReference type="Proteomes" id="UP001085076"/>
    </source>
</evidence>
<evidence type="ECO:0000256" key="5">
    <source>
        <dbReference type="ARBA" id="ARBA00022737"/>
    </source>
</evidence>
<dbReference type="GO" id="GO:0016020">
    <property type="term" value="C:membrane"/>
    <property type="evidence" value="ECO:0007669"/>
    <property type="project" value="UniProtKB-SubCell"/>
</dbReference>
<comment type="caution">
    <text evidence="11">The sequence shown here is derived from an EMBL/GenBank/DDBJ whole genome shotgun (WGS) entry which is preliminary data.</text>
</comment>
<keyword evidence="12" id="KW-1185">Reference proteome</keyword>
<feature type="domain" description="Leucine-rich repeat-containing N-terminal plant-type" evidence="9">
    <location>
        <begin position="357"/>
        <end position="394"/>
    </location>
</feature>
<keyword evidence="5" id="KW-0677">Repeat</keyword>
<organism evidence="11 12">
    <name type="scientific">Dioscorea zingiberensis</name>
    <dbReference type="NCBI Taxonomy" id="325984"/>
    <lineage>
        <taxon>Eukaryota</taxon>
        <taxon>Viridiplantae</taxon>
        <taxon>Streptophyta</taxon>
        <taxon>Embryophyta</taxon>
        <taxon>Tracheophyta</taxon>
        <taxon>Spermatophyta</taxon>
        <taxon>Magnoliopsida</taxon>
        <taxon>Liliopsida</taxon>
        <taxon>Dioscoreales</taxon>
        <taxon>Dioscoreaceae</taxon>
        <taxon>Dioscorea</taxon>
    </lineage>
</organism>
<feature type="domain" description="Malectin-like" evidence="10">
    <location>
        <begin position="32"/>
        <end position="346"/>
    </location>
</feature>
<dbReference type="InterPro" id="IPR024788">
    <property type="entry name" value="Malectin-like_Carb-bd_dom"/>
</dbReference>
<dbReference type="InterPro" id="IPR032675">
    <property type="entry name" value="LRR_dom_sf"/>
</dbReference>
<dbReference type="AlphaFoldDB" id="A0A9D5HI97"/>
<dbReference type="SUPFAM" id="SSF52058">
    <property type="entry name" value="L domain-like"/>
    <property type="match status" value="1"/>
</dbReference>
<evidence type="ECO:0000256" key="6">
    <source>
        <dbReference type="ARBA" id="ARBA00022989"/>
    </source>
</evidence>
<evidence type="ECO:0000313" key="11">
    <source>
        <dbReference type="EMBL" id="KAJ0977535.1"/>
    </source>
</evidence>
<dbReference type="PANTHER" id="PTHR45631:SF3">
    <property type="entry name" value="OS05G0393100 PROTEIN"/>
    <property type="match status" value="1"/>
</dbReference>
<keyword evidence="6" id="KW-1133">Transmembrane helix</keyword>
<dbReference type="PANTHER" id="PTHR45631">
    <property type="entry name" value="OS07G0107800 PROTEIN-RELATED"/>
    <property type="match status" value="1"/>
</dbReference>
<evidence type="ECO:0000256" key="8">
    <source>
        <dbReference type="SAM" id="SignalP"/>
    </source>
</evidence>
<dbReference type="EMBL" id="JAGGNH010000003">
    <property type="protein sequence ID" value="KAJ0977535.1"/>
    <property type="molecule type" value="Genomic_DNA"/>
</dbReference>
<evidence type="ECO:0000256" key="2">
    <source>
        <dbReference type="ARBA" id="ARBA00022614"/>
    </source>
</evidence>
<evidence type="ECO:0000256" key="1">
    <source>
        <dbReference type="ARBA" id="ARBA00004167"/>
    </source>
</evidence>
<comment type="subcellular location">
    <subcellularLocation>
        <location evidence="1">Membrane</location>
        <topology evidence="1">Single-pass membrane protein</topology>
    </subcellularLocation>
</comment>
<evidence type="ECO:0000256" key="4">
    <source>
        <dbReference type="ARBA" id="ARBA00022729"/>
    </source>
</evidence>
<evidence type="ECO:0000259" key="10">
    <source>
        <dbReference type="Pfam" id="PF12819"/>
    </source>
</evidence>
<accession>A0A9D5HI97</accession>
<keyword evidence="3" id="KW-0812">Transmembrane</keyword>
<protein>
    <submittedName>
        <fullName evidence="11">Uncharacterized protein</fullName>
    </submittedName>
</protein>
<dbReference type="Pfam" id="PF08263">
    <property type="entry name" value="LRRNT_2"/>
    <property type="match status" value="1"/>
</dbReference>
<keyword evidence="7" id="KW-0472">Membrane</keyword>
<dbReference type="InterPro" id="IPR001611">
    <property type="entry name" value="Leu-rich_rpt"/>
</dbReference>
<sequence>MRTRIAISLSPLILLLSFRVVLSQLPLRGTLLNCGASSASEIGGIKWLSDDPYISYGVPKNLSISGLLPTLSTLRSFPFKASDVPCKFCYTIPVFRNATYLVRTTYYYGGPGSPPVFDLIVDGTFWTVVNTTGDYANNASSYYEGVFGARGKHLSVCLGVNVYTESDPFISALEVILLENSVYNATDFTKNAMGLIARSNFGSTGATVGYPDDNFHRFWHPVTGIMNSTSSNQTISASGFWNLPPENVLSTALVADPDKIMELQWPPVSLSNSSYYIALYFADTLFSSSRTFSIHINENSFYNNLEVTSSGLMIFSSIWNLSGSTKIILLPGSTLPPLINAGEIFGVFPVKGLTITRDVIALESIKKGILNPPTNWNGDPCLPREYSWIGVTCSEGDKIRVVSLNLSSMGLSGTLSPSIGNLTALTTISFANNNLTGPIPELSRLKLLEKLHLQDNQFIGDIPPSLAELKSLQELFLQNNNLTGEVPPGLKTKPGLNLKLLPGNHFSQPR</sequence>
<proteinExistence type="predicted"/>
<keyword evidence="2" id="KW-0433">Leucine-rich repeat</keyword>